<name>A0A480ADK4_9CYAN</name>
<dbReference type="EMBL" id="BJCE01000488">
    <property type="protein sequence ID" value="GCL40244.1"/>
    <property type="molecule type" value="Genomic_DNA"/>
</dbReference>
<keyword evidence="3" id="KW-1185">Reference proteome</keyword>
<feature type="region of interest" description="Disordered" evidence="1">
    <location>
        <begin position="174"/>
        <end position="229"/>
    </location>
</feature>
<protein>
    <recommendedName>
        <fullName evidence="4">DnaD domain-containing protein</fullName>
    </recommendedName>
</protein>
<accession>A0A480ADK4</accession>
<proteinExistence type="predicted"/>
<reference evidence="3" key="1">
    <citation type="submission" date="2019-02" db="EMBL/GenBank/DDBJ databases">
        <title>Draft genome sequence of Sphaerospermopsis reniformis NIES-1949.</title>
        <authorList>
            <person name="Yamaguchi H."/>
            <person name="Suzuki S."/>
            <person name="Kawachi M."/>
        </authorList>
    </citation>
    <scope>NUCLEOTIDE SEQUENCE [LARGE SCALE GENOMIC DNA]</scope>
    <source>
        <strain evidence="3">NIES-1949</strain>
    </source>
</reference>
<evidence type="ECO:0000313" key="3">
    <source>
        <dbReference type="Proteomes" id="UP000300142"/>
    </source>
</evidence>
<dbReference type="AlphaFoldDB" id="A0A480ADK4"/>
<organism evidence="2 3">
    <name type="scientific">Sphaerospermopsis reniformis</name>
    <dbReference type="NCBI Taxonomy" id="531300"/>
    <lineage>
        <taxon>Bacteria</taxon>
        <taxon>Bacillati</taxon>
        <taxon>Cyanobacteriota</taxon>
        <taxon>Cyanophyceae</taxon>
        <taxon>Nostocales</taxon>
        <taxon>Aphanizomenonaceae</taxon>
        <taxon>Sphaerospermopsis</taxon>
    </lineage>
</organism>
<feature type="compositionally biased region" description="Polar residues" evidence="1">
    <location>
        <begin position="193"/>
        <end position="205"/>
    </location>
</feature>
<evidence type="ECO:0000256" key="1">
    <source>
        <dbReference type="SAM" id="MobiDB-lite"/>
    </source>
</evidence>
<comment type="caution">
    <text evidence="2">The sequence shown here is derived from an EMBL/GenBank/DDBJ whole genome shotgun (WGS) entry which is preliminary data.</text>
</comment>
<gene>
    <name evidence="2" type="ORF">SR1949_53790</name>
</gene>
<evidence type="ECO:0000313" key="2">
    <source>
        <dbReference type="EMBL" id="GCL40244.1"/>
    </source>
</evidence>
<sequence length="229" mass="25693">MLTKTPNTSGELATNLLVHYSFDLNGYSASELINHWRKDYPLDWLHLAVIEALYQGRYKAISVQQILTFWQRRGQVSHHFNMEFERMICSKFPESLTKTSAPVLPAIPQATPMHPAKTTQKLPASSSNYYIESHTASGYQADQEQQVRALTTPSFKVAADTSKRQLAASVSQKLMTQGTLSTPKELPELMPANANNPPIGQFTPQRSDRSDSFTSKLKAMTSEQPEFTI</sequence>
<evidence type="ECO:0008006" key="4">
    <source>
        <dbReference type="Google" id="ProtNLM"/>
    </source>
</evidence>
<dbReference type="RefSeq" id="WP_137669580.1">
    <property type="nucleotide sequence ID" value="NZ_BJCE01000488.1"/>
</dbReference>
<dbReference type="Proteomes" id="UP000300142">
    <property type="component" value="Unassembled WGS sequence"/>
</dbReference>